<dbReference type="RefSeq" id="WP_075644060.1">
    <property type="nucleotide sequence ID" value="NZ_FCOK02000084.1"/>
</dbReference>
<keyword evidence="6" id="KW-0521">NADP</keyword>
<dbReference type="PRINTS" id="PR00081">
    <property type="entry name" value="GDHRDH"/>
</dbReference>
<evidence type="ECO:0000256" key="16">
    <source>
        <dbReference type="ARBA" id="ARBA00048686"/>
    </source>
</evidence>
<keyword evidence="5" id="KW-0276">Fatty acid metabolism</keyword>
<evidence type="ECO:0000256" key="10">
    <source>
        <dbReference type="ARBA" id="ARBA00023160"/>
    </source>
</evidence>
<dbReference type="InterPro" id="IPR036291">
    <property type="entry name" value="NAD(P)-bd_dom_sf"/>
</dbReference>
<comment type="catalytic activity">
    <reaction evidence="16">
        <text>(2E)-tetradecenoyl-CoA + NADPH + H(+) = tetradecanoyl-CoA + NADP(+)</text>
        <dbReference type="Rhea" id="RHEA:44968"/>
        <dbReference type="ChEBI" id="CHEBI:15378"/>
        <dbReference type="ChEBI" id="CHEBI:57385"/>
        <dbReference type="ChEBI" id="CHEBI:57783"/>
        <dbReference type="ChEBI" id="CHEBI:58349"/>
        <dbReference type="ChEBI" id="CHEBI:61405"/>
    </reaction>
    <physiologicalReaction direction="left-to-right" evidence="16">
        <dbReference type="Rhea" id="RHEA:44969"/>
    </physiologicalReaction>
</comment>
<dbReference type="GO" id="GO:0033306">
    <property type="term" value="P:phytol metabolic process"/>
    <property type="evidence" value="ECO:0007669"/>
    <property type="project" value="TreeGrafter"/>
</dbReference>
<evidence type="ECO:0000256" key="14">
    <source>
        <dbReference type="ARBA" id="ARBA00041063"/>
    </source>
</evidence>
<dbReference type="Proteomes" id="UP000054683">
    <property type="component" value="Unassembled WGS sequence"/>
</dbReference>
<comment type="subunit">
    <text evidence="12">Interacts with PEX5, probably required to target it into peroxisomes.</text>
</comment>
<evidence type="ECO:0000313" key="22">
    <source>
        <dbReference type="EMBL" id="SAL67399.1"/>
    </source>
</evidence>
<evidence type="ECO:0000313" key="23">
    <source>
        <dbReference type="Proteomes" id="UP000054683"/>
    </source>
</evidence>
<evidence type="ECO:0000256" key="4">
    <source>
        <dbReference type="ARBA" id="ARBA00022553"/>
    </source>
</evidence>
<evidence type="ECO:0000256" key="1">
    <source>
        <dbReference type="ARBA" id="ARBA00004275"/>
    </source>
</evidence>
<accession>A0A158JG04</accession>
<reference evidence="22 23" key="1">
    <citation type="submission" date="2016-01" db="EMBL/GenBank/DDBJ databases">
        <authorList>
            <person name="Oliw E.H."/>
        </authorList>
    </citation>
    <scope>NUCLEOTIDE SEQUENCE [LARGE SCALE GENOMIC DNA]</scope>
    <source>
        <strain evidence="22">LMG 27134</strain>
    </source>
</reference>
<evidence type="ECO:0000256" key="18">
    <source>
        <dbReference type="ARBA" id="ARBA00049251"/>
    </source>
</evidence>
<evidence type="ECO:0000256" key="2">
    <source>
        <dbReference type="ARBA" id="ARBA00005189"/>
    </source>
</evidence>
<proteinExistence type="predicted"/>
<keyword evidence="21" id="KW-0812">Transmembrane</keyword>
<evidence type="ECO:0000256" key="3">
    <source>
        <dbReference type="ARBA" id="ARBA00022516"/>
    </source>
</evidence>
<evidence type="ECO:0000256" key="17">
    <source>
        <dbReference type="ARBA" id="ARBA00049108"/>
    </source>
</evidence>
<keyword evidence="10" id="KW-0275">Fatty acid biosynthesis</keyword>
<keyword evidence="8" id="KW-0443">Lipid metabolism</keyword>
<keyword evidence="21" id="KW-1133">Transmembrane helix</keyword>
<dbReference type="PANTHER" id="PTHR24317:SF7">
    <property type="entry name" value="PEROXISOMAL TRANS-2-ENOYL-COA REDUCTASE"/>
    <property type="match status" value="1"/>
</dbReference>
<dbReference type="GO" id="GO:0006633">
    <property type="term" value="P:fatty acid biosynthetic process"/>
    <property type="evidence" value="ECO:0007669"/>
    <property type="project" value="UniProtKB-KW"/>
</dbReference>
<dbReference type="AlphaFoldDB" id="A0A158JG04"/>
<evidence type="ECO:0000256" key="21">
    <source>
        <dbReference type="SAM" id="Phobius"/>
    </source>
</evidence>
<comment type="subcellular location">
    <subcellularLocation>
        <location evidence="1">Peroxisome</location>
    </subcellularLocation>
</comment>
<comment type="pathway">
    <text evidence="2">Lipid metabolism.</text>
</comment>
<gene>
    <name evidence="22" type="ORF">AWB69_07734</name>
</gene>
<dbReference type="InterPro" id="IPR052388">
    <property type="entry name" value="Peroxisomal_t2-enoyl-CoA_red"/>
</dbReference>
<dbReference type="Gene3D" id="3.40.50.720">
    <property type="entry name" value="NAD(P)-binding Rossmann-like Domain"/>
    <property type="match status" value="1"/>
</dbReference>
<dbReference type="GO" id="GO:0019166">
    <property type="term" value="F:trans-2-enoyl-CoA reductase (NADPH) activity"/>
    <property type="evidence" value="ECO:0007669"/>
    <property type="project" value="UniProtKB-EC"/>
</dbReference>
<evidence type="ECO:0000256" key="19">
    <source>
        <dbReference type="ARBA" id="ARBA00049386"/>
    </source>
</evidence>
<evidence type="ECO:0000256" key="12">
    <source>
        <dbReference type="ARBA" id="ARBA00038622"/>
    </source>
</evidence>
<comment type="function">
    <text evidence="11">Participates in chain elongation of fatty acids. Catalyzes the reduction of trans-2-enoyl-CoAs of varying chain lengths from 6:1 to 16:1, having maximum activity with 10:1 CoA. Has no 2,4-dienoyl-CoA reductase activity.</text>
</comment>
<keyword evidence="7" id="KW-0560">Oxidoreductase</keyword>
<dbReference type="EC" id="1.3.1.38" evidence="13"/>
<evidence type="ECO:0000256" key="6">
    <source>
        <dbReference type="ARBA" id="ARBA00022857"/>
    </source>
</evidence>
<evidence type="ECO:0000256" key="11">
    <source>
        <dbReference type="ARBA" id="ARBA00037124"/>
    </source>
</evidence>
<comment type="catalytic activity">
    <reaction evidence="19">
        <text>(2E)-decenoyl-CoA + NADPH + H(+) = decanoyl-CoA + NADP(+)</text>
        <dbReference type="Rhea" id="RHEA:44960"/>
        <dbReference type="ChEBI" id="CHEBI:15378"/>
        <dbReference type="ChEBI" id="CHEBI:57783"/>
        <dbReference type="ChEBI" id="CHEBI:58349"/>
        <dbReference type="ChEBI" id="CHEBI:61406"/>
        <dbReference type="ChEBI" id="CHEBI:61430"/>
    </reaction>
    <physiologicalReaction direction="left-to-right" evidence="19">
        <dbReference type="Rhea" id="RHEA:44961"/>
    </physiologicalReaction>
</comment>
<dbReference type="OrthoDB" id="161727at2"/>
<comment type="catalytic activity">
    <reaction evidence="15">
        <text>(2E)-dodecenoyl-CoA + NADPH + H(+) = dodecanoyl-CoA + NADP(+)</text>
        <dbReference type="Rhea" id="RHEA:44964"/>
        <dbReference type="ChEBI" id="CHEBI:15378"/>
        <dbReference type="ChEBI" id="CHEBI:57330"/>
        <dbReference type="ChEBI" id="CHEBI:57375"/>
        <dbReference type="ChEBI" id="CHEBI:57783"/>
        <dbReference type="ChEBI" id="CHEBI:58349"/>
    </reaction>
    <physiologicalReaction direction="left-to-right" evidence="15">
        <dbReference type="Rhea" id="RHEA:44965"/>
    </physiologicalReaction>
</comment>
<protein>
    <recommendedName>
        <fullName evidence="14">Peroxisomal trans-2-enoyl-CoA reductase</fullName>
        <ecNumber evidence="13">1.3.1.38</ecNumber>
    </recommendedName>
</protein>
<keyword evidence="4" id="KW-0597">Phosphoprotein</keyword>
<comment type="catalytic activity">
    <reaction evidence="17">
        <text>(2E)-hexenoyl-CoA + NADPH + H(+) = hexanoyl-CoA + NADP(+)</text>
        <dbReference type="Rhea" id="RHEA:44956"/>
        <dbReference type="ChEBI" id="CHEBI:15378"/>
        <dbReference type="ChEBI" id="CHEBI:57783"/>
        <dbReference type="ChEBI" id="CHEBI:58349"/>
        <dbReference type="ChEBI" id="CHEBI:62077"/>
        <dbReference type="ChEBI" id="CHEBI:62620"/>
    </reaction>
    <physiologicalReaction direction="left-to-right" evidence="17">
        <dbReference type="Rhea" id="RHEA:44957"/>
    </physiologicalReaction>
</comment>
<comment type="catalytic activity">
    <reaction evidence="20">
        <text>(2E)-octenoyl-CoA + NADPH + H(+) = octanoyl-CoA + NADP(+)</text>
        <dbReference type="Rhea" id="RHEA:44952"/>
        <dbReference type="ChEBI" id="CHEBI:15378"/>
        <dbReference type="ChEBI" id="CHEBI:57386"/>
        <dbReference type="ChEBI" id="CHEBI:57783"/>
        <dbReference type="ChEBI" id="CHEBI:58349"/>
        <dbReference type="ChEBI" id="CHEBI:62242"/>
    </reaction>
    <physiologicalReaction direction="left-to-right" evidence="20">
        <dbReference type="Rhea" id="RHEA:44953"/>
    </physiologicalReaction>
</comment>
<keyword evidence="9" id="KW-0576">Peroxisome</keyword>
<dbReference type="EMBL" id="FCOK02000084">
    <property type="protein sequence ID" value="SAL67399.1"/>
    <property type="molecule type" value="Genomic_DNA"/>
</dbReference>
<evidence type="ECO:0000256" key="9">
    <source>
        <dbReference type="ARBA" id="ARBA00023140"/>
    </source>
</evidence>
<keyword evidence="21" id="KW-0472">Membrane</keyword>
<dbReference type="PANTHER" id="PTHR24317">
    <property type="entry name" value="PEROXISOMAL TRANS-2-ENOYL-COA REDUCTASE"/>
    <property type="match status" value="1"/>
</dbReference>
<dbReference type="Pfam" id="PF13561">
    <property type="entry name" value="adh_short_C2"/>
    <property type="match status" value="1"/>
</dbReference>
<evidence type="ECO:0000256" key="5">
    <source>
        <dbReference type="ARBA" id="ARBA00022832"/>
    </source>
</evidence>
<keyword evidence="3" id="KW-0444">Lipid biosynthesis</keyword>
<evidence type="ECO:0000256" key="7">
    <source>
        <dbReference type="ARBA" id="ARBA00023002"/>
    </source>
</evidence>
<dbReference type="InterPro" id="IPR002347">
    <property type="entry name" value="SDR_fam"/>
</dbReference>
<feature type="transmembrane region" description="Helical" evidence="21">
    <location>
        <begin position="148"/>
        <end position="169"/>
    </location>
</feature>
<feature type="transmembrane region" description="Helical" evidence="21">
    <location>
        <begin position="203"/>
        <end position="220"/>
    </location>
</feature>
<feature type="transmembrane region" description="Helical" evidence="21">
    <location>
        <begin position="175"/>
        <end position="191"/>
    </location>
</feature>
<feature type="transmembrane region" description="Helical" evidence="21">
    <location>
        <begin position="232"/>
        <end position="250"/>
    </location>
</feature>
<name>A0A158JG04_9BURK</name>
<evidence type="ECO:0000256" key="20">
    <source>
        <dbReference type="ARBA" id="ARBA00049559"/>
    </source>
</evidence>
<evidence type="ECO:0000256" key="15">
    <source>
        <dbReference type="ARBA" id="ARBA00047570"/>
    </source>
</evidence>
<dbReference type="SUPFAM" id="SSF51735">
    <property type="entry name" value="NAD(P)-binding Rossmann-fold domains"/>
    <property type="match status" value="1"/>
</dbReference>
<sequence>MLAVAIQQTSKDQLGAFTCLAERSTHQRSQETRKLSTRADAACSTARHAIRGLTQTAAIECAACGIRINELQPGVIDTGMTQGHPEGAQAVVDRGIPMRRVGCAEEVATAVCFLFSDEASYITGAHLAKLIPNKATRNGKLDPPWWDLPLRMVLIAGLVIGVTLIAPYVGPEASGVLASFPFMVIILAVFTHRMIGPAATQQLMRGVVVALPRFAAFFYVPGLTLTKLNLPAAYGGAILCTFAIQAVCLYRMRVPATLPVE</sequence>
<organism evidence="22 23">
    <name type="scientific">Caballeronia udeis</name>
    <dbReference type="NCBI Taxonomy" id="1232866"/>
    <lineage>
        <taxon>Bacteria</taxon>
        <taxon>Pseudomonadati</taxon>
        <taxon>Pseudomonadota</taxon>
        <taxon>Betaproteobacteria</taxon>
        <taxon>Burkholderiales</taxon>
        <taxon>Burkholderiaceae</taxon>
        <taxon>Caballeronia</taxon>
    </lineage>
</organism>
<comment type="catalytic activity">
    <reaction evidence="18">
        <text>a (2E)-enoyl-CoA + NADPH + H(+) = a 2,3-saturated acyl-CoA + NADP(+)</text>
        <dbReference type="Rhea" id="RHEA:33763"/>
        <dbReference type="ChEBI" id="CHEBI:15378"/>
        <dbReference type="ChEBI" id="CHEBI:57783"/>
        <dbReference type="ChEBI" id="CHEBI:58349"/>
        <dbReference type="ChEBI" id="CHEBI:58856"/>
        <dbReference type="ChEBI" id="CHEBI:65111"/>
        <dbReference type="EC" id="1.3.1.38"/>
    </reaction>
    <physiologicalReaction direction="left-to-right" evidence="18">
        <dbReference type="Rhea" id="RHEA:33764"/>
    </physiologicalReaction>
</comment>
<evidence type="ECO:0000256" key="13">
    <source>
        <dbReference type="ARBA" id="ARBA00038849"/>
    </source>
</evidence>
<evidence type="ECO:0000256" key="8">
    <source>
        <dbReference type="ARBA" id="ARBA00023098"/>
    </source>
</evidence>